<dbReference type="CDD" id="cd00349">
    <property type="entry name" value="Ribosomal_L11"/>
    <property type="match status" value="1"/>
</dbReference>
<dbReference type="InterPro" id="IPR006519">
    <property type="entry name" value="Ribosomal_uL11_bac-typ"/>
</dbReference>
<evidence type="ECO:0000259" key="11">
    <source>
        <dbReference type="Pfam" id="PF03946"/>
    </source>
</evidence>
<dbReference type="EMBL" id="AP024702">
    <property type="protein sequence ID" value="BCX46655.1"/>
    <property type="molecule type" value="Genomic_DNA"/>
</dbReference>
<evidence type="ECO:0000313" key="12">
    <source>
        <dbReference type="EMBL" id="BCX46655.1"/>
    </source>
</evidence>
<dbReference type="SMART" id="SM00649">
    <property type="entry name" value="RL11"/>
    <property type="match status" value="1"/>
</dbReference>
<dbReference type="InterPro" id="IPR036769">
    <property type="entry name" value="Ribosomal_uL11_C_sf"/>
</dbReference>
<feature type="domain" description="Large ribosomal subunit protein uL11 C-terminal" evidence="10">
    <location>
        <begin position="71"/>
        <end position="139"/>
    </location>
</feature>
<keyword evidence="3 7" id="KW-0699">rRNA-binding</keyword>
<evidence type="ECO:0000256" key="5">
    <source>
        <dbReference type="ARBA" id="ARBA00022980"/>
    </source>
</evidence>
<sequence length="142" mass="14760">MAKEIVNVIKLQIPAGGANPSPPVGPALGQAGVNIMGFCKEFNAATQAQAGEVLPCVISVYKDKSFTFITKKPPAANLLKKAAGIASGSGEPNKKKIGKISKAKLMEVVETKMPDLNTNDPEAAARILAGTARQMGLEIEGM</sequence>
<dbReference type="Pfam" id="PF03946">
    <property type="entry name" value="Ribosomal_L11_N"/>
    <property type="match status" value="1"/>
</dbReference>
<dbReference type="Gene3D" id="1.10.10.250">
    <property type="entry name" value="Ribosomal protein L11, C-terminal domain"/>
    <property type="match status" value="1"/>
</dbReference>
<evidence type="ECO:0000256" key="3">
    <source>
        <dbReference type="ARBA" id="ARBA00022730"/>
    </source>
</evidence>
<dbReference type="PANTHER" id="PTHR11661">
    <property type="entry name" value="60S RIBOSOMAL PROTEIN L12"/>
    <property type="match status" value="1"/>
</dbReference>
<comment type="similarity">
    <text evidence="1 7 8">Belongs to the universal ribosomal protein uL11 family.</text>
</comment>
<dbReference type="Proteomes" id="UP001374893">
    <property type="component" value="Chromosome"/>
</dbReference>
<proteinExistence type="inferred from homology"/>
<keyword evidence="2 7" id="KW-0488">Methylation</keyword>
<dbReference type="Gene3D" id="3.30.1550.10">
    <property type="entry name" value="Ribosomal protein L11/L12, N-terminal domain"/>
    <property type="match status" value="1"/>
</dbReference>
<keyword evidence="4 7" id="KW-0694">RNA-binding</keyword>
<evidence type="ECO:0000256" key="1">
    <source>
        <dbReference type="ARBA" id="ARBA00010537"/>
    </source>
</evidence>
<evidence type="ECO:0000256" key="4">
    <source>
        <dbReference type="ARBA" id="ARBA00022884"/>
    </source>
</evidence>
<evidence type="ECO:0000313" key="13">
    <source>
        <dbReference type="Proteomes" id="UP001374893"/>
    </source>
</evidence>
<accession>A0ABN6H522</accession>
<dbReference type="PROSITE" id="PS00359">
    <property type="entry name" value="RIBOSOMAL_L11"/>
    <property type="match status" value="1"/>
</dbReference>
<organism evidence="12 13">
    <name type="scientific">Haloferula helveola</name>
    <dbReference type="NCBI Taxonomy" id="490095"/>
    <lineage>
        <taxon>Bacteria</taxon>
        <taxon>Pseudomonadati</taxon>
        <taxon>Verrucomicrobiota</taxon>
        <taxon>Verrucomicrobiia</taxon>
        <taxon>Verrucomicrobiales</taxon>
        <taxon>Verrucomicrobiaceae</taxon>
        <taxon>Haloferula</taxon>
    </lineage>
</organism>
<dbReference type="SUPFAM" id="SSF46906">
    <property type="entry name" value="Ribosomal protein L11, C-terminal domain"/>
    <property type="match status" value="1"/>
</dbReference>
<evidence type="ECO:0000256" key="2">
    <source>
        <dbReference type="ARBA" id="ARBA00022481"/>
    </source>
</evidence>
<evidence type="ECO:0000256" key="6">
    <source>
        <dbReference type="ARBA" id="ARBA00023274"/>
    </source>
</evidence>
<dbReference type="GO" id="GO:0005840">
    <property type="term" value="C:ribosome"/>
    <property type="evidence" value="ECO:0007669"/>
    <property type="project" value="UniProtKB-KW"/>
</dbReference>
<keyword evidence="13" id="KW-1185">Reference proteome</keyword>
<evidence type="ECO:0000256" key="7">
    <source>
        <dbReference type="HAMAP-Rule" id="MF_00736"/>
    </source>
</evidence>
<dbReference type="InterPro" id="IPR020785">
    <property type="entry name" value="Ribosomal_uL11_CS"/>
</dbReference>
<keyword evidence="6 7" id="KW-0687">Ribonucleoprotein</keyword>
<evidence type="ECO:0000259" key="10">
    <source>
        <dbReference type="Pfam" id="PF00298"/>
    </source>
</evidence>
<keyword evidence="5 7" id="KW-0689">Ribosomal protein</keyword>
<comment type="subunit">
    <text evidence="7">Part of the ribosomal stalk of the 50S ribosomal subunit. Interacts with L10 and the large rRNA to form the base of the stalk. L10 forms an elongated spine to which L12 dimers bind in a sequential fashion forming a multimeric L10(L12)X complex.</text>
</comment>
<comment type="function">
    <text evidence="7 9">Forms part of the ribosomal stalk which helps the ribosome interact with GTP-bound translation factors.</text>
</comment>
<dbReference type="InterPro" id="IPR000911">
    <property type="entry name" value="Ribosomal_uL11"/>
</dbReference>
<protein>
    <recommendedName>
        <fullName evidence="7">Large ribosomal subunit protein uL11</fullName>
    </recommendedName>
</protein>
<dbReference type="RefSeq" id="WP_338688448.1">
    <property type="nucleotide sequence ID" value="NZ_AP024702.1"/>
</dbReference>
<dbReference type="NCBIfam" id="TIGR01632">
    <property type="entry name" value="L11_bact"/>
    <property type="match status" value="1"/>
</dbReference>
<gene>
    <name evidence="7 12" type="primary">rplK</name>
    <name evidence="12" type="ORF">HAHE_05630</name>
</gene>
<reference evidence="12 13" key="1">
    <citation type="submission" date="2021-06" db="EMBL/GenBank/DDBJ databases">
        <title>Complete genome of Haloferula helveola possessing various polysaccharide degrading enzymes.</title>
        <authorList>
            <person name="Takami H."/>
            <person name="Huang C."/>
            <person name="Hamasaki K."/>
        </authorList>
    </citation>
    <scope>NUCLEOTIDE SEQUENCE [LARGE SCALE GENOMIC DNA]</scope>
    <source>
        <strain evidence="12 13">CN-1</strain>
    </source>
</reference>
<dbReference type="InterPro" id="IPR020784">
    <property type="entry name" value="Ribosomal_uL11_N"/>
</dbReference>
<dbReference type="InterPro" id="IPR020783">
    <property type="entry name" value="Ribosomal_uL11_C"/>
</dbReference>
<dbReference type="PANTHER" id="PTHR11661:SF1">
    <property type="entry name" value="LARGE RIBOSOMAL SUBUNIT PROTEIN UL11M"/>
    <property type="match status" value="1"/>
</dbReference>
<comment type="PTM">
    <text evidence="7 9">One or more lysine residues are methylated.</text>
</comment>
<dbReference type="SUPFAM" id="SSF54747">
    <property type="entry name" value="Ribosomal L11/L12e N-terminal domain"/>
    <property type="match status" value="1"/>
</dbReference>
<feature type="domain" description="Large ribosomal subunit protein uL11 N-terminal" evidence="11">
    <location>
        <begin position="9"/>
        <end position="66"/>
    </location>
</feature>
<evidence type="ECO:0000256" key="9">
    <source>
        <dbReference type="RuleBase" id="RU003979"/>
    </source>
</evidence>
<dbReference type="InterPro" id="IPR036796">
    <property type="entry name" value="Ribosomal_uL11_N_sf"/>
</dbReference>
<dbReference type="Pfam" id="PF00298">
    <property type="entry name" value="Ribosomal_L11"/>
    <property type="match status" value="1"/>
</dbReference>
<evidence type="ECO:0000256" key="8">
    <source>
        <dbReference type="RuleBase" id="RU003978"/>
    </source>
</evidence>
<name>A0ABN6H522_9BACT</name>
<dbReference type="HAMAP" id="MF_00736">
    <property type="entry name" value="Ribosomal_uL11"/>
    <property type="match status" value="1"/>
</dbReference>